<name>A0A2P2P0W6_RHIMU</name>
<organism evidence="1">
    <name type="scientific">Rhizophora mucronata</name>
    <name type="common">Asiatic mangrove</name>
    <dbReference type="NCBI Taxonomy" id="61149"/>
    <lineage>
        <taxon>Eukaryota</taxon>
        <taxon>Viridiplantae</taxon>
        <taxon>Streptophyta</taxon>
        <taxon>Embryophyta</taxon>
        <taxon>Tracheophyta</taxon>
        <taxon>Spermatophyta</taxon>
        <taxon>Magnoliopsida</taxon>
        <taxon>eudicotyledons</taxon>
        <taxon>Gunneridae</taxon>
        <taxon>Pentapetalae</taxon>
        <taxon>rosids</taxon>
        <taxon>fabids</taxon>
        <taxon>Malpighiales</taxon>
        <taxon>Rhizophoraceae</taxon>
        <taxon>Rhizophora</taxon>
    </lineage>
</organism>
<protein>
    <submittedName>
        <fullName evidence="1">Uncharacterized protein</fullName>
    </submittedName>
</protein>
<accession>A0A2P2P0W6</accession>
<sequence length="71" mass="8067">MLTLVAVRFRSELLVSVRLSFVSFACFIWRLNSKLKESLDIFIDIKASSSSFPLLSFLSFNSKISYGRSPV</sequence>
<reference evidence="1" key="1">
    <citation type="submission" date="2018-02" db="EMBL/GenBank/DDBJ databases">
        <title>Rhizophora mucronata_Transcriptome.</title>
        <authorList>
            <person name="Meera S.P."/>
            <person name="Sreeshan A."/>
            <person name="Augustine A."/>
        </authorList>
    </citation>
    <scope>NUCLEOTIDE SEQUENCE</scope>
    <source>
        <tissue evidence="1">Leaf</tissue>
    </source>
</reference>
<dbReference type="EMBL" id="GGEC01067916">
    <property type="protein sequence ID" value="MBX48400.1"/>
    <property type="molecule type" value="Transcribed_RNA"/>
</dbReference>
<dbReference type="AlphaFoldDB" id="A0A2P2P0W6"/>
<proteinExistence type="predicted"/>
<evidence type="ECO:0000313" key="1">
    <source>
        <dbReference type="EMBL" id="MBX48400.1"/>
    </source>
</evidence>